<evidence type="ECO:0000313" key="2">
    <source>
        <dbReference type="Proteomes" id="UP000188605"/>
    </source>
</evidence>
<gene>
    <name evidence="1" type="ORF">AN396_01510</name>
</gene>
<name>A0ACC8X9T0_9FIRM</name>
<accession>A0ACC8X9T0</accession>
<sequence>MTLKEIAKNVGVSVTTVSRVINKNDTKCASKEVRDRIWDVVSASGYTPNKEAQALRQTASDTKIKSFVKNRNIACFFARTPDVNSDPFFNYIYRAIEKETFRLGYFIKFSLSFNQLNNSSTRDLLLNSGLDGLIILGKCDNEHLKYLCGKFKNIIYIGLTEAGASIDQVICDGYKIARTAVNHLYFLGHTKIGYIGEQSAEIRYKGFQDELTSLKLTINPLHCINSELSAECGYKAMNSLIKKNNLPTAIVCCNDLTAIGAIKAIKDANIKVPQDISIMGIDDIEMASYIEPSLTTIRVPKEEMGKMAAKVLFDKINKEHTLPIKIEFPYKLQIRQSCKNLN</sequence>
<protein>
    <submittedName>
        <fullName evidence="1">Uncharacterized protein</fullName>
    </submittedName>
</protein>
<evidence type="ECO:0000313" key="1">
    <source>
        <dbReference type="EMBL" id="ONI38872.1"/>
    </source>
</evidence>
<keyword evidence="2" id="KW-1185">Reference proteome</keyword>
<reference evidence="1" key="1">
    <citation type="submission" date="2016-08" db="EMBL/GenBank/DDBJ databases">
        <authorList>
            <person name="Ngugi D.K."/>
            <person name="Miyake S."/>
            <person name="Stingl U."/>
        </authorList>
    </citation>
    <scope>NUCLEOTIDE SEQUENCE</scope>
    <source>
        <strain evidence="1">SCG-B11WGA-EpuloA1</strain>
    </source>
</reference>
<dbReference type="EMBL" id="LJDB01000077">
    <property type="protein sequence ID" value="ONI38872.1"/>
    <property type="molecule type" value="Genomic_DNA"/>
</dbReference>
<proteinExistence type="predicted"/>
<comment type="caution">
    <text evidence="1">The sequence shown here is derived from an EMBL/GenBank/DDBJ whole genome shotgun (WGS) entry which is preliminary data.</text>
</comment>
<dbReference type="Proteomes" id="UP000188605">
    <property type="component" value="Unassembled WGS sequence"/>
</dbReference>
<organism evidence="1 2">
    <name type="scientific">Candidatus Epulonipiscium fishelsonii</name>
    <dbReference type="NCBI Taxonomy" id="77094"/>
    <lineage>
        <taxon>Bacteria</taxon>
        <taxon>Bacillati</taxon>
        <taxon>Bacillota</taxon>
        <taxon>Clostridia</taxon>
        <taxon>Lachnospirales</taxon>
        <taxon>Lachnospiraceae</taxon>
        <taxon>Candidatus Epulonipiscium</taxon>
    </lineage>
</organism>